<accession>A0AAU9C854</accession>
<dbReference type="KEGG" id="mcau:MIT9_P1799"/>
<evidence type="ECO:0008006" key="7">
    <source>
        <dbReference type="Google" id="ProtNLM"/>
    </source>
</evidence>
<feature type="region of interest" description="Disordered" evidence="2">
    <location>
        <begin position="405"/>
        <end position="435"/>
    </location>
</feature>
<dbReference type="Proteomes" id="UP001321825">
    <property type="component" value="Chromosome"/>
</dbReference>
<feature type="domain" description="Heparinase II N-terminal" evidence="4">
    <location>
        <begin position="108"/>
        <end position="263"/>
    </location>
</feature>
<feature type="domain" description="Heparinase II/III-like C-terminal" evidence="3">
    <location>
        <begin position="323"/>
        <end position="412"/>
    </location>
</feature>
<gene>
    <name evidence="5" type="ORF">MIT9_P1799</name>
</gene>
<evidence type="ECO:0000313" key="5">
    <source>
        <dbReference type="EMBL" id="BCX82214.1"/>
    </source>
</evidence>
<dbReference type="Pfam" id="PF07940">
    <property type="entry name" value="Hepar_II_III_C"/>
    <property type="match status" value="1"/>
</dbReference>
<dbReference type="Gene3D" id="2.70.98.70">
    <property type="match status" value="1"/>
</dbReference>
<organism evidence="5 6">
    <name type="scientific">Methylomarinovum caldicuralii</name>
    <dbReference type="NCBI Taxonomy" id="438856"/>
    <lineage>
        <taxon>Bacteria</taxon>
        <taxon>Pseudomonadati</taxon>
        <taxon>Pseudomonadota</taxon>
        <taxon>Gammaproteobacteria</taxon>
        <taxon>Methylococcales</taxon>
        <taxon>Methylothermaceae</taxon>
        <taxon>Methylomarinovum</taxon>
    </lineage>
</organism>
<dbReference type="EMBL" id="AP024714">
    <property type="protein sequence ID" value="BCX82214.1"/>
    <property type="molecule type" value="Genomic_DNA"/>
</dbReference>
<proteinExistence type="predicted"/>
<sequence length="691" mass="78358">MIIAALRARYLFLPAVFSLLAVLPAAEGDLAGFRFSHPRLPVPTAGERRRLKEALPPIDQHALVGVVDFYPAILKVYLHPDAEKIDTLVGRLSGLAYQGRGHRQAMRLALAYDWLYPQLSPTQRAALQGKLAEGCRYLRDYIESAALSPYNVYLYNAPFQALMAVAIALYGDHPRGAGCMAYARDLWKHRVLPVWRQVMGQTGGWHEGGEYVGIGIGRAVYSVPAMWRRATGEDLFREPGIRGFLDFLVYRHRPDRTHMRWGDAGYFDRRVPERYALALEYRNAAAYTFFGCPRRLRPTAWPWGPLPDDSLCRPEVVETLPLQKHFDGIGMVIARSDWRKDATYVTFKAGDNYWSHTHLDQGSFTLYKGGPLVIDSGLYGPRYGSDHHMNYSYQTIAHNVVTVTDPDDTAPMPGKDKKPPRPIANDGGQRRVGSGWGKRAPIDLDEWLENYDTYHTGRIARYHAGDDLVVAVAELTPAYTNSRCREGNFFDRTCRVERYWRTFLYDRRNDVVVIHDDVTATNPAFIKRLLIHTLERPSLGEGGFQVKVPPKPQLHRRGGHLEAKVLFPKQAYLNPIGGSGFEFWVDGRNYDEGGEVWRKVAAHREPRPEPGRWRVEVVPPAARKRDRFLLVLKPALRGEVNPATVIPWQEGEAIGFRLQGKRPLRLRFPADRPGVLVDLPGESLDLTLRAR</sequence>
<dbReference type="InterPro" id="IPR032518">
    <property type="entry name" value="HepII_N"/>
</dbReference>
<comment type="subcellular location">
    <subcellularLocation>
        <location evidence="1">Cell envelope</location>
    </subcellularLocation>
</comment>
<dbReference type="RefSeq" id="WP_317704620.1">
    <property type="nucleotide sequence ID" value="NZ_AP024714.1"/>
</dbReference>
<dbReference type="Gene3D" id="1.50.10.100">
    <property type="entry name" value="Chondroitin AC/alginate lyase"/>
    <property type="match status" value="1"/>
</dbReference>
<dbReference type="Pfam" id="PF16332">
    <property type="entry name" value="DUF4962"/>
    <property type="match status" value="1"/>
</dbReference>
<dbReference type="GO" id="GO:0030313">
    <property type="term" value="C:cell envelope"/>
    <property type="evidence" value="ECO:0007669"/>
    <property type="project" value="UniProtKB-SubCell"/>
</dbReference>
<protein>
    <recommendedName>
        <fullName evidence="7">Heparinase II/III-like protein</fullName>
    </recommendedName>
</protein>
<dbReference type="AlphaFoldDB" id="A0AAU9C854"/>
<evidence type="ECO:0000313" key="6">
    <source>
        <dbReference type="Proteomes" id="UP001321825"/>
    </source>
</evidence>
<keyword evidence="6" id="KW-1185">Reference proteome</keyword>
<evidence type="ECO:0000256" key="2">
    <source>
        <dbReference type="SAM" id="MobiDB-lite"/>
    </source>
</evidence>
<evidence type="ECO:0000256" key="1">
    <source>
        <dbReference type="ARBA" id="ARBA00004196"/>
    </source>
</evidence>
<name>A0AAU9C854_9GAMM</name>
<evidence type="ECO:0000259" key="4">
    <source>
        <dbReference type="Pfam" id="PF16332"/>
    </source>
</evidence>
<evidence type="ECO:0000259" key="3">
    <source>
        <dbReference type="Pfam" id="PF07940"/>
    </source>
</evidence>
<reference evidence="6" key="1">
    <citation type="journal article" date="2024" name="Int. J. Syst. Evol. Microbiol.">
        <title>Methylomarinovum tepidoasis sp. nov., a moderately thermophilic methanotroph of the family Methylothermaceae isolated from a deep-sea hydrothermal field.</title>
        <authorList>
            <person name="Hirayama H."/>
            <person name="Takaki Y."/>
            <person name="Abe M."/>
            <person name="Miyazaki M."/>
            <person name="Uematsu K."/>
            <person name="Matsui Y."/>
            <person name="Takai K."/>
        </authorList>
    </citation>
    <scope>NUCLEOTIDE SEQUENCE [LARGE SCALE GENOMIC DNA]</scope>
    <source>
        <strain evidence="6">IT-9</strain>
    </source>
</reference>
<dbReference type="InterPro" id="IPR008929">
    <property type="entry name" value="Chondroitin_lyas"/>
</dbReference>
<dbReference type="GO" id="GO:0016829">
    <property type="term" value="F:lyase activity"/>
    <property type="evidence" value="ECO:0007669"/>
    <property type="project" value="InterPro"/>
</dbReference>
<dbReference type="InterPro" id="IPR012480">
    <property type="entry name" value="Hepar_II_III_C"/>
</dbReference>
<dbReference type="SUPFAM" id="SSF48230">
    <property type="entry name" value="Chondroitin AC/alginate lyase"/>
    <property type="match status" value="1"/>
</dbReference>